<keyword evidence="3 6" id="KW-0067">ATP-binding</keyword>
<dbReference type="InterPro" id="IPR003439">
    <property type="entry name" value="ABC_transporter-like_ATP-bd"/>
</dbReference>
<dbReference type="Proteomes" id="UP000199051">
    <property type="component" value="Unassembled WGS sequence"/>
</dbReference>
<gene>
    <name evidence="6" type="ORF">SAMN04487818_101307</name>
</gene>
<dbReference type="Gene3D" id="3.40.50.300">
    <property type="entry name" value="P-loop containing nucleotide triphosphate hydrolases"/>
    <property type="match status" value="1"/>
</dbReference>
<dbReference type="AlphaFoldDB" id="A0A1H9KSI8"/>
<dbReference type="GO" id="GO:0016887">
    <property type="term" value="F:ATP hydrolysis activity"/>
    <property type="evidence" value="ECO:0007669"/>
    <property type="project" value="InterPro"/>
</dbReference>
<dbReference type="EMBL" id="FOGI01000001">
    <property type="protein sequence ID" value="SER02136.1"/>
    <property type="molecule type" value="Genomic_DNA"/>
</dbReference>
<protein>
    <submittedName>
        <fullName evidence="6">Iron complex transport system ATP-binding protein</fullName>
    </submittedName>
</protein>
<dbReference type="InterPro" id="IPR027417">
    <property type="entry name" value="P-loop_NTPase"/>
</dbReference>
<evidence type="ECO:0000259" key="5">
    <source>
        <dbReference type="PROSITE" id="PS50893"/>
    </source>
</evidence>
<evidence type="ECO:0000256" key="4">
    <source>
        <dbReference type="ARBA" id="ARBA00022967"/>
    </source>
</evidence>
<sequence length="259" mass="26783">MIAAVGVSVRVGGALLVDDVSLELGVGEVLVLVGPNGAGKSTLLGALAGDVAVAGGEAVLDGRGVGQWRAVEAARRRGVLVQQNSVSFPFDVRAVVEMGRAPWRGTDAEDEDEVAVASALADTGVEHLADRAYPTLSGGEQARVALARVLAQRTPVILLDEPTAALDVQHQELVLSLAHRHAGNGGGVLVVLHDLSLAAAHADRVAVLDRGKLVAIGPPAEVCTADLLSAVYRHPVEVFPHPRTGAPVVLPVRSREEQP</sequence>
<dbReference type="PANTHER" id="PTHR42794:SF1">
    <property type="entry name" value="HEMIN IMPORT ATP-BINDING PROTEIN HMUV"/>
    <property type="match status" value="1"/>
</dbReference>
<organism evidence="6 7">
    <name type="scientific">Actinokineospora terrae</name>
    <dbReference type="NCBI Taxonomy" id="155974"/>
    <lineage>
        <taxon>Bacteria</taxon>
        <taxon>Bacillati</taxon>
        <taxon>Actinomycetota</taxon>
        <taxon>Actinomycetes</taxon>
        <taxon>Pseudonocardiales</taxon>
        <taxon>Pseudonocardiaceae</taxon>
        <taxon>Actinokineospora</taxon>
    </lineage>
</organism>
<evidence type="ECO:0000313" key="7">
    <source>
        <dbReference type="Proteomes" id="UP000199051"/>
    </source>
</evidence>
<dbReference type="NCBIfam" id="NF010068">
    <property type="entry name" value="PRK13548.1"/>
    <property type="match status" value="1"/>
</dbReference>
<evidence type="ECO:0000256" key="3">
    <source>
        <dbReference type="ARBA" id="ARBA00022840"/>
    </source>
</evidence>
<evidence type="ECO:0000256" key="2">
    <source>
        <dbReference type="ARBA" id="ARBA00022741"/>
    </source>
</evidence>
<dbReference type="InterPro" id="IPR003593">
    <property type="entry name" value="AAA+_ATPase"/>
</dbReference>
<evidence type="ECO:0000313" key="6">
    <source>
        <dbReference type="EMBL" id="SER02136.1"/>
    </source>
</evidence>
<dbReference type="SMART" id="SM00382">
    <property type="entry name" value="AAA"/>
    <property type="match status" value="1"/>
</dbReference>
<dbReference type="SUPFAM" id="SSF52540">
    <property type="entry name" value="P-loop containing nucleoside triphosphate hydrolases"/>
    <property type="match status" value="1"/>
</dbReference>
<proteinExistence type="predicted"/>
<feature type="domain" description="ABC transporter" evidence="5">
    <location>
        <begin position="2"/>
        <end position="235"/>
    </location>
</feature>
<dbReference type="PANTHER" id="PTHR42794">
    <property type="entry name" value="HEMIN IMPORT ATP-BINDING PROTEIN HMUV"/>
    <property type="match status" value="1"/>
</dbReference>
<dbReference type="Pfam" id="PF00005">
    <property type="entry name" value="ABC_tran"/>
    <property type="match status" value="1"/>
</dbReference>
<evidence type="ECO:0000256" key="1">
    <source>
        <dbReference type="ARBA" id="ARBA00022448"/>
    </source>
</evidence>
<name>A0A1H9KSI8_9PSEU</name>
<dbReference type="PROSITE" id="PS00211">
    <property type="entry name" value="ABC_TRANSPORTER_1"/>
    <property type="match status" value="1"/>
</dbReference>
<dbReference type="STRING" id="155974.SAMN04487818_101307"/>
<reference evidence="7" key="1">
    <citation type="submission" date="2016-10" db="EMBL/GenBank/DDBJ databases">
        <authorList>
            <person name="Varghese N."/>
            <person name="Submissions S."/>
        </authorList>
    </citation>
    <scope>NUCLEOTIDE SEQUENCE [LARGE SCALE GENOMIC DNA]</scope>
    <source>
        <strain evidence="7">DSM 44260</strain>
    </source>
</reference>
<keyword evidence="1" id="KW-0813">Transport</keyword>
<keyword evidence="4" id="KW-1278">Translocase</keyword>
<accession>A0A1H9KSI8</accession>
<dbReference type="PROSITE" id="PS50893">
    <property type="entry name" value="ABC_TRANSPORTER_2"/>
    <property type="match status" value="1"/>
</dbReference>
<keyword evidence="2" id="KW-0547">Nucleotide-binding</keyword>
<dbReference type="CDD" id="cd03214">
    <property type="entry name" value="ABC_Iron-Siderophores_B12_Hemin"/>
    <property type="match status" value="1"/>
</dbReference>
<dbReference type="InterPro" id="IPR017871">
    <property type="entry name" value="ABC_transporter-like_CS"/>
</dbReference>
<dbReference type="GO" id="GO:0005524">
    <property type="term" value="F:ATP binding"/>
    <property type="evidence" value="ECO:0007669"/>
    <property type="project" value="UniProtKB-KW"/>
</dbReference>
<keyword evidence="7" id="KW-1185">Reference proteome</keyword>